<sequence length="449" mass="52143">MTSAPFGSHQIFEEYSSTNEIHDRKLLLMAESKNRFVDPKIASFRLGETEFDVWWMLAALDSNDEIWKKNYKNLTIKEINSSLVTVNRGFISEIFKVQFQFLETAETYCVAVKVPTGESVELLVERLGKGDESAQKQKFEWLIRLHNRECDFLTLRHNIESFVRMIHYQKFDLSKRQNGAIIMEYLDNAVPTPLHESFNFNQIMRIVQLLAQFHAYSLSLSTAEMSKFALRCDTTQIVLGVLNDGCKSAIAQFPELRESFKHFEHLTISKEFYNFSKEGINDKLEMKPVLVHADLWSNNILWRMNNDGSSSDELRGVIDFQMMRRGAIGEDIANFLSICCDTEIRHHAESVIFDLYYDQLQKDAVKRKVSVSFTKDQVIRSYHNCSIATVLQVLILASVVSQYMIKEVTPEEATRRKETLTKRLLMLMRDVHEFMKIHAKEWLNPCSSP</sequence>
<organism evidence="2 3">
    <name type="scientific">Gnathostoma spinigerum</name>
    <dbReference type="NCBI Taxonomy" id="75299"/>
    <lineage>
        <taxon>Eukaryota</taxon>
        <taxon>Metazoa</taxon>
        <taxon>Ecdysozoa</taxon>
        <taxon>Nematoda</taxon>
        <taxon>Chromadorea</taxon>
        <taxon>Rhabditida</taxon>
        <taxon>Spirurina</taxon>
        <taxon>Gnathostomatomorpha</taxon>
        <taxon>Gnathostomatoidea</taxon>
        <taxon>Gnathostomatidae</taxon>
        <taxon>Gnathostoma</taxon>
    </lineage>
</organism>
<dbReference type="PANTHER" id="PTHR23020">
    <property type="entry name" value="UNCHARACTERIZED NUCLEAR HORMONE RECEPTOR-RELATED"/>
    <property type="match status" value="1"/>
</dbReference>
<reference evidence="2 3" key="1">
    <citation type="submission" date="2024-08" db="EMBL/GenBank/DDBJ databases">
        <title>Gnathostoma spinigerum genome.</title>
        <authorList>
            <person name="Gonzalez-Bertolin B."/>
            <person name="Monzon S."/>
            <person name="Zaballos A."/>
            <person name="Jimenez P."/>
            <person name="Dekumyoy P."/>
            <person name="Varona S."/>
            <person name="Cuesta I."/>
            <person name="Sumanam S."/>
            <person name="Adisakwattana P."/>
            <person name="Gasser R.B."/>
            <person name="Hernandez-Gonzalez A."/>
            <person name="Young N.D."/>
            <person name="Perteguer M.J."/>
        </authorList>
    </citation>
    <scope>NUCLEOTIDE SEQUENCE [LARGE SCALE GENOMIC DNA]</scope>
    <source>
        <strain evidence="2">AL3</strain>
        <tissue evidence="2">Liver</tissue>
    </source>
</reference>
<dbReference type="AlphaFoldDB" id="A0ABD6EL16"/>
<protein>
    <recommendedName>
        <fullName evidence="1">CHK kinase-like domain-containing protein</fullName>
    </recommendedName>
</protein>
<comment type="caution">
    <text evidence="2">The sequence shown here is derived from an EMBL/GenBank/DDBJ whole genome shotgun (WGS) entry which is preliminary data.</text>
</comment>
<feature type="domain" description="CHK kinase-like" evidence="1">
    <location>
        <begin position="180"/>
        <end position="366"/>
    </location>
</feature>
<dbReference type="Gene3D" id="3.90.1200.10">
    <property type="match status" value="1"/>
</dbReference>
<dbReference type="InterPro" id="IPR012877">
    <property type="entry name" value="Dhs-27"/>
</dbReference>
<dbReference type="PANTHER" id="PTHR23020:SF41">
    <property type="entry name" value="AMINOGLYCOSIDE PHOSPHOTRANSFERASE DOMAIN-CONTAINING PROTEIN"/>
    <property type="match status" value="1"/>
</dbReference>
<dbReference type="InterPro" id="IPR015897">
    <property type="entry name" value="CHK_kinase-like"/>
</dbReference>
<dbReference type="InterPro" id="IPR052961">
    <property type="entry name" value="Oxido-Kinase-like_Enzymes"/>
</dbReference>
<evidence type="ECO:0000259" key="1">
    <source>
        <dbReference type="SMART" id="SM00587"/>
    </source>
</evidence>
<dbReference type="InterPro" id="IPR011009">
    <property type="entry name" value="Kinase-like_dom_sf"/>
</dbReference>
<dbReference type="Proteomes" id="UP001608902">
    <property type="component" value="Unassembled WGS sequence"/>
</dbReference>
<dbReference type="SMART" id="SM00587">
    <property type="entry name" value="CHK"/>
    <property type="match status" value="1"/>
</dbReference>
<dbReference type="Pfam" id="PF07914">
    <property type="entry name" value="DUF1679"/>
    <property type="match status" value="1"/>
</dbReference>
<dbReference type="EMBL" id="JBGFUD010004861">
    <property type="protein sequence ID" value="MFH4979951.1"/>
    <property type="molecule type" value="Genomic_DNA"/>
</dbReference>
<dbReference type="SUPFAM" id="SSF56112">
    <property type="entry name" value="Protein kinase-like (PK-like)"/>
    <property type="match status" value="1"/>
</dbReference>
<evidence type="ECO:0000313" key="3">
    <source>
        <dbReference type="Proteomes" id="UP001608902"/>
    </source>
</evidence>
<proteinExistence type="predicted"/>
<accession>A0ABD6EL16</accession>
<evidence type="ECO:0000313" key="2">
    <source>
        <dbReference type="EMBL" id="MFH4979951.1"/>
    </source>
</evidence>
<name>A0ABD6EL16_9BILA</name>
<gene>
    <name evidence="2" type="ORF">AB6A40_006660</name>
</gene>
<keyword evidence="3" id="KW-1185">Reference proteome</keyword>